<keyword evidence="1" id="KW-0812">Transmembrane</keyword>
<keyword evidence="3" id="KW-1185">Reference proteome</keyword>
<evidence type="ECO:0000313" key="2">
    <source>
        <dbReference type="EMBL" id="MBI1683169.1"/>
    </source>
</evidence>
<dbReference type="InterPro" id="IPR016833">
    <property type="entry name" value="Put_Na-Bile_cotransptr"/>
</dbReference>
<feature type="transmembrane region" description="Helical" evidence="1">
    <location>
        <begin position="232"/>
        <end position="256"/>
    </location>
</feature>
<dbReference type="RefSeq" id="WP_198575095.1">
    <property type="nucleotide sequence ID" value="NZ_JADWOX010000002.1"/>
</dbReference>
<dbReference type="InterPro" id="IPR038770">
    <property type="entry name" value="Na+/solute_symporter_sf"/>
</dbReference>
<name>A0ABS0SUI3_9CAUL</name>
<proteinExistence type="predicted"/>
<evidence type="ECO:0000313" key="3">
    <source>
        <dbReference type="Proteomes" id="UP000639859"/>
    </source>
</evidence>
<feature type="transmembrane region" description="Helical" evidence="1">
    <location>
        <begin position="131"/>
        <end position="157"/>
    </location>
</feature>
<dbReference type="EMBL" id="JADWOX010000002">
    <property type="protein sequence ID" value="MBI1683169.1"/>
    <property type="molecule type" value="Genomic_DNA"/>
</dbReference>
<feature type="transmembrane region" description="Helical" evidence="1">
    <location>
        <begin position="76"/>
        <end position="98"/>
    </location>
</feature>
<keyword evidence="1" id="KW-1133">Transmembrane helix</keyword>
<dbReference type="Gene3D" id="1.20.1530.20">
    <property type="match status" value="1"/>
</dbReference>
<feature type="transmembrane region" description="Helical" evidence="1">
    <location>
        <begin position="277"/>
        <end position="303"/>
    </location>
</feature>
<dbReference type="PANTHER" id="PTHR18640">
    <property type="entry name" value="SOLUTE CARRIER FAMILY 10 MEMBER 7"/>
    <property type="match status" value="1"/>
</dbReference>
<dbReference type="Proteomes" id="UP000639859">
    <property type="component" value="Unassembled WGS sequence"/>
</dbReference>
<feature type="transmembrane region" description="Helical" evidence="1">
    <location>
        <begin position="37"/>
        <end position="55"/>
    </location>
</feature>
<reference evidence="2 3" key="1">
    <citation type="submission" date="2020-11" db="EMBL/GenBank/DDBJ databases">
        <title>genome sequence of strain KACC 18849.</title>
        <authorList>
            <person name="Gao J."/>
            <person name="Zhang X."/>
        </authorList>
    </citation>
    <scope>NUCLEOTIDE SEQUENCE [LARGE SCALE GENOMIC DNA]</scope>
    <source>
        <strain evidence="2 3">KACC 18849</strain>
    </source>
</reference>
<feature type="transmembrane region" description="Helical" evidence="1">
    <location>
        <begin position="104"/>
        <end position="124"/>
    </location>
</feature>
<feature type="transmembrane region" description="Helical" evidence="1">
    <location>
        <begin position="12"/>
        <end position="31"/>
    </location>
</feature>
<dbReference type="PANTHER" id="PTHR18640:SF5">
    <property type="entry name" value="SODIUM_BILE ACID COTRANSPORTER 7"/>
    <property type="match status" value="1"/>
</dbReference>
<dbReference type="PIRSF" id="PIRSF026166">
    <property type="entry name" value="UCP026166"/>
    <property type="match status" value="1"/>
</dbReference>
<organism evidence="2 3">
    <name type="scientific">Caulobacter hibisci</name>
    <dbReference type="NCBI Taxonomy" id="2035993"/>
    <lineage>
        <taxon>Bacteria</taxon>
        <taxon>Pseudomonadati</taxon>
        <taxon>Pseudomonadota</taxon>
        <taxon>Alphaproteobacteria</taxon>
        <taxon>Caulobacterales</taxon>
        <taxon>Caulobacteraceae</taxon>
        <taxon>Caulobacter</taxon>
    </lineage>
</organism>
<keyword evidence="1" id="KW-0472">Membrane</keyword>
<accession>A0ABS0SUI3</accession>
<comment type="caution">
    <text evidence="2">The sequence shown here is derived from an EMBL/GenBank/DDBJ whole genome shotgun (WGS) entry which is preliminary data.</text>
</comment>
<protein>
    <submittedName>
        <fullName evidence="2">Bile acid:sodium symporter</fullName>
    </submittedName>
</protein>
<evidence type="ECO:0000256" key="1">
    <source>
        <dbReference type="SAM" id="Phobius"/>
    </source>
</evidence>
<sequence>MANPVSAVLSKLKIDGYILALIGMVVLASFLPVRGQAAEIMGWVVKIAIALLFFLHGAKLSREAVVAGITHWRLHLTILAFTFLLFPLLGLAISKAGVLSPTMAAGMVFLACLPSTVQSSIAFTSIGRGNVAAAVCAASASNLFGIFLTPVLVGLLMNAHGDVGGWDSIQSIVVQLLLPFVAGQLARPVVGKWIEKHKTLVGRVDRGSILLVVYSAFSAAVVEGLWRKVSPLELIVLLLACGVLLTVVMLATVFGARALGFSKADEVAIVFCGSKKSLATGVPMAGILFPGATAGVLVLPLMIFHQIQLMACSVIAQRYGARPADET</sequence>
<gene>
    <name evidence="2" type="ORF">I4Q42_05765</name>
</gene>
<dbReference type="Pfam" id="PF13593">
    <property type="entry name" value="SBF_like"/>
    <property type="match status" value="1"/>
</dbReference>
<feature type="transmembrane region" description="Helical" evidence="1">
    <location>
        <begin position="169"/>
        <end position="186"/>
    </location>
</feature>